<dbReference type="PANTHER" id="PTHR33867">
    <property type="entry name" value="RIBOSOME MATURATION FACTOR RIMP"/>
    <property type="match status" value="1"/>
</dbReference>
<evidence type="ECO:0000256" key="3">
    <source>
        <dbReference type="HAMAP-Rule" id="MF_01077"/>
    </source>
</evidence>
<dbReference type="Gene3D" id="3.30.300.70">
    <property type="entry name" value="RimP-like superfamily, N-terminal"/>
    <property type="match status" value="1"/>
</dbReference>
<sequence>MLNLEDVITTLTQELHYHVVELTISPSRGGKRATLYIYKEGGVGLDDCSTVASSINLQLEALHPDLALDLQVSTPGIDRQFKANHEYTIFMHHQIEGTKKDSTQFSGEITDVKEDGFYLDQSTFIAFADVSKAKLKTDF</sequence>
<comment type="function">
    <text evidence="3">Required for maturation of 30S ribosomal subunits.</text>
</comment>
<protein>
    <recommendedName>
        <fullName evidence="3">Ribosome maturation factor RimP</fullName>
    </recommendedName>
</protein>
<accession>A0A968GFH6</accession>
<dbReference type="HAMAP" id="MF_01077">
    <property type="entry name" value="RimP"/>
    <property type="match status" value="1"/>
</dbReference>
<keyword evidence="1 3" id="KW-0963">Cytoplasm</keyword>
<organism evidence="5 6">
    <name type="scientific">Entomospira culicis</name>
    <dbReference type="NCBI Taxonomy" id="2719989"/>
    <lineage>
        <taxon>Bacteria</taxon>
        <taxon>Pseudomonadati</taxon>
        <taxon>Spirochaetota</taxon>
        <taxon>Spirochaetia</taxon>
        <taxon>Spirochaetales</taxon>
        <taxon>Spirochaetaceae</taxon>
        <taxon>Entomospira</taxon>
    </lineage>
</organism>
<gene>
    <name evidence="3" type="primary">rimP</name>
    <name evidence="5" type="ORF">HCT48_02370</name>
</gene>
<proteinExistence type="inferred from homology"/>
<dbReference type="GO" id="GO:0006412">
    <property type="term" value="P:translation"/>
    <property type="evidence" value="ECO:0007669"/>
    <property type="project" value="TreeGrafter"/>
</dbReference>
<dbReference type="Proteomes" id="UP000778951">
    <property type="component" value="Unassembled WGS sequence"/>
</dbReference>
<dbReference type="InterPro" id="IPR003728">
    <property type="entry name" value="Ribosome_maturation_RimP"/>
</dbReference>
<keyword evidence="6" id="KW-1185">Reference proteome</keyword>
<reference evidence="5" key="1">
    <citation type="submission" date="2020-03" db="EMBL/GenBank/DDBJ databases">
        <title>Spirochaetal bacteria isolated from arthropods constitute a novel genus Entomospira genus novum within the order Spirochaetales.</title>
        <authorList>
            <person name="Grana-Miraglia L."/>
            <person name="Sikutova S."/>
            <person name="Fingerle V."/>
            <person name="Sing A."/>
            <person name="Castillo-Ramirez S."/>
            <person name="Margos G."/>
            <person name="Rudolf I."/>
        </authorList>
    </citation>
    <scope>NUCLEOTIDE SEQUENCE</scope>
    <source>
        <strain evidence="5">BR149</strain>
    </source>
</reference>
<comment type="subcellular location">
    <subcellularLocation>
        <location evidence="3">Cytoplasm</location>
    </subcellularLocation>
</comment>
<evidence type="ECO:0000256" key="1">
    <source>
        <dbReference type="ARBA" id="ARBA00022490"/>
    </source>
</evidence>
<dbReference type="SUPFAM" id="SSF75420">
    <property type="entry name" value="YhbC-like, N-terminal domain"/>
    <property type="match status" value="1"/>
</dbReference>
<dbReference type="RefSeq" id="WP_167695161.1">
    <property type="nucleotide sequence ID" value="NZ_CP118181.1"/>
</dbReference>
<dbReference type="AlphaFoldDB" id="A0A968GFH6"/>
<dbReference type="PANTHER" id="PTHR33867:SF1">
    <property type="entry name" value="RIBOSOME MATURATION FACTOR RIMP"/>
    <property type="match status" value="1"/>
</dbReference>
<comment type="caution">
    <text evidence="5">The sequence shown here is derived from an EMBL/GenBank/DDBJ whole genome shotgun (WGS) entry which is preliminary data.</text>
</comment>
<feature type="domain" description="Ribosome maturation factor RimP N-terminal" evidence="4">
    <location>
        <begin position="8"/>
        <end position="78"/>
    </location>
</feature>
<dbReference type="EMBL" id="JAATLM010000001">
    <property type="protein sequence ID" value="NIZ69058.1"/>
    <property type="molecule type" value="Genomic_DNA"/>
</dbReference>
<dbReference type="InterPro" id="IPR028989">
    <property type="entry name" value="RimP_N"/>
</dbReference>
<name>A0A968GFH6_9SPIO</name>
<dbReference type="GO" id="GO:0000028">
    <property type="term" value="P:ribosomal small subunit assembly"/>
    <property type="evidence" value="ECO:0007669"/>
    <property type="project" value="TreeGrafter"/>
</dbReference>
<evidence type="ECO:0000313" key="5">
    <source>
        <dbReference type="EMBL" id="NIZ69058.1"/>
    </source>
</evidence>
<evidence type="ECO:0000313" key="6">
    <source>
        <dbReference type="Proteomes" id="UP000778951"/>
    </source>
</evidence>
<dbReference type="InterPro" id="IPR035956">
    <property type="entry name" value="RimP_N_sf"/>
</dbReference>
<keyword evidence="2 3" id="KW-0690">Ribosome biogenesis</keyword>
<comment type="similarity">
    <text evidence="3">Belongs to the RimP family.</text>
</comment>
<evidence type="ECO:0000259" key="4">
    <source>
        <dbReference type="Pfam" id="PF02576"/>
    </source>
</evidence>
<dbReference type="GO" id="GO:0005829">
    <property type="term" value="C:cytosol"/>
    <property type="evidence" value="ECO:0007669"/>
    <property type="project" value="TreeGrafter"/>
</dbReference>
<evidence type="ECO:0000256" key="2">
    <source>
        <dbReference type="ARBA" id="ARBA00022517"/>
    </source>
</evidence>
<dbReference type="Pfam" id="PF02576">
    <property type="entry name" value="RimP_N"/>
    <property type="match status" value="1"/>
</dbReference>